<name>X1RDS4_9ZZZZ</name>
<keyword evidence="3" id="KW-0418">Kinase</keyword>
<proteinExistence type="inferred from homology"/>
<keyword evidence="2" id="KW-0808">Transferase</keyword>
<dbReference type="GO" id="GO:0004370">
    <property type="term" value="F:glycerol kinase activity"/>
    <property type="evidence" value="ECO:0007669"/>
    <property type="project" value="TreeGrafter"/>
</dbReference>
<dbReference type="GO" id="GO:0019563">
    <property type="term" value="P:glycerol catabolic process"/>
    <property type="evidence" value="ECO:0007669"/>
    <property type="project" value="TreeGrafter"/>
</dbReference>
<protein>
    <recommendedName>
        <fullName evidence="4">Carbohydrate kinase FGGY N-terminal domain-containing protein</fullName>
    </recommendedName>
</protein>
<feature type="non-terminal residue" evidence="5">
    <location>
        <position position="103"/>
    </location>
</feature>
<dbReference type="AlphaFoldDB" id="X1RDS4"/>
<feature type="domain" description="Carbohydrate kinase FGGY N-terminal" evidence="4">
    <location>
        <begin position="6"/>
        <end position="79"/>
    </location>
</feature>
<evidence type="ECO:0000256" key="3">
    <source>
        <dbReference type="ARBA" id="ARBA00022777"/>
    </source>
</evidence>
<dbReference type="Gene3D" id="3.30.420.40">
    <property type="match status" value="2"/>
</dbReference>
<comment type="similarity">
    <text evidence="1">Belongs to the FGGY kinase family.</text>
</comment>
<evidence type="ECO:0000313" key="5">
    <source>
        <dbReference type="EMBL" id="GAI53739.1"/>
    </source>
</evidence>
<dbReference type="EMBL" id="BARV01037728">
    <property type="protein sequence ID" value="GAI53739.1"/>
    <property type="molecule type" value="Genomic_DNA"/>
</dbReference>
<dbReference type="PANTHER" id="PTHR10196">
    <property type="entry name" value="SUGAR KINASE"/>
    <property type="match status" value="1"/>
</dbReference>
<dbReference type="GO" id="GO:0005829">
    <property type="term" value="C:cytosol"/>
    <property type="evidence" value="ECO:0007669"/>
    <property type="project" value="TreeGrafter"/>
</dbReference>
<sequence length="103" mass="11377">MLSIPHATDYTNANNTLLFNIKLLKWDEELLEIFNIPQNILPEVKSSNDIFGTTYKDELFNLEIPISGVIGDSQGALFGEQCFKPGMVKATYGTGSSIMMNTG</sequence>
<gene>
    <name evidence="5" type="ORF">S06H3_58299</name>
</gene>
<dbReference type="Pfam" id="PF00370">
    <property type="entry name" value="FGGY_N"/>
    <property type="match status" value="1"/>
</dbReference>
<organism evidence="5">
    <name type="scientific">marine sediment metagenome</name>
    <dbReference type="NCBI Taxonomy" id="412755"/>
    <lineage>
        <taxon>unclassified sequences</taxon>
        <taxon>metagenomes</taxon>
        <taxon>ecological metagenomes</taxon>
    </lineage>
</organism>
<reference evidence="5" key="1">
    <citation type="journal article" date="2014" name="Front. Microbiol.">
        <title>High frequency of phylogenetically diverse reductive dehalogenase-homologous genes in deep subseafloor sedimentary metagenomes.</title>
        <authorList>
            <person name="Kawai M."/>
            <person name="Futagami T."/>
            <person name="Toyoda A."/>
            <person name="Takaki Y."/>
            <person name="Nishi S."/>
            <person name="Hori S."/>
            <person name="Arai W."/>
            <person name="Tsubouchi T."/>
            <person name="Morono Y."/>
            <person name="Uchiyama I."/>
            <person name="Ito T."/>
            <person name="Fujiyama A."/>
            <person name="Inagaki F."/>
            <person name="Takami H."/>
        </authorList>
    </citation>
    <scope>NUCLEOTIDE SEQUENCE</scope>
    <source>
        <strain evidence="5">Expedition CK06-06</strain>
    </source>
</reference>
<dbReference type="InterPro" id="IPR018484">
    <property type="entry name" value="FGGY_N"/>
</dbReference>
<evidence type="ECO:0000256" key="2">
    <source>
        <dbReference type="ARBA" id="ARBA00022679"/>
    </source>
</evidence>
<evidence type="ECO:0000256" key="1">
    <source>
        <dbReference type="ARBA" id="ARBA00009156"/>
    </source>
</evidence>
<evidence type="ECO:0000259" key="4">
    <source>
        <dbReference type="Pfam" id="PF00370"/>
    </source>
</evidence>
<accession>X1RDS4</accession>
<dbReference type="SUPFAM" id="SSF53067">
    <property type="entry name" value="Actin-like ATPase domain"/>
    <property type="match status" value="1"/>
</dbReference>
<dbReference type="PANTHER" id="PTHR10196:SF69">
    <property type="entry name" value="GLYCEROL KINASE"/>
    <property type="match status" value="1"/>
</dbReference>
<dbReference type="InterPro" id="IPR043129">
    <property type="entry name" value="ATPase_NBD"/>
</dbReference>
<comment type="caution">
    <text evidence="5">The sequence shown here is derived from an EMBL/GenBank/DDBJ whole genome shotgun (WGS) entry which is preliminary data.</text>
</comment>